<dbReference type="PROSITE" id="PS01311">
    <property type="entry name" value="LGT"/>
    <property type="match status" value="1"/>
</dbReference>
<evidence type="ECO:0000256" key="2">
    <source>
        <dbReference type="ARBA" id="ARBA00022475"/>
    </source>
</evidence>
<organism evidence="8 9">
    <name type="scientific">Dongia rigui</name>
    <dbReference type="NCBI Taxonomy" id="940149"/>
    <lineage>
        <taxon>Bacteria</taxon>
        <taxon>Pseudomonadati</taxon>
        <taxon>Pseudomonadota</taxon>
        <taxon>Alphaproteobacteria</taxon>
        <taxon>Rhodospirillales</taxon>
        <taxon>Dongiaceae</taxon>
        <taxon>Dongia</taxon>
    </lineage>
</organism>
<dbReference type="Proteomes" id="UP001271769">
    <property type="component" value="Unassembled WGS sequence"/>
</dbReference>
<evidence type="ECO:0000256" key="6">
    <source>
        <dbReference type="ARBA" id="ARBA00023136"/>
    </source>
</evidence>
<accession>A0ABU5DVM4</accession>
<sequence length="272" mass="30308">MSPESNYFIFPEFDPVAFALGPIVVRWYALAYIFGILIGWRYMLHLAKKPPAIVKPNHCEDMITWATLGTIIGGRLGHVLLWDPGYYLSHPLEILMVWKGGMAFHGGLLGVIVAMVIYARRASIPFFALADLAAAATPIGLGLGRLANFINGELVGRPTDVPWAMVFPHVDNLPRHPSQIYEALTEGLLLFTILAVLAHRQKIRERLGTLSGVFLIGYAFARMFSEMFREPEALTGTLVETTWGQWLSVPMLVYGLYLVWRGRRTAAISHSA</sequence>
<comment type="catalytic activity">
    <reaction evidence="7">
        <text>L-cysteinyl-[prolipoprotein] + a 1,2-diacyl-sn-glycero-3-phospho-(1'-sn-glycerol) = an S-1,2-diacyl-sn-glyceryl-L-cysteinyl-[prolipoprotein] + sn-glycerol 1-phosphate + H(+)</text>
        <dbReference type="Rhea" id="RHEA:56712"/>
        <dbReference type="Rhea" id="RHEA-COMP:14679"/>
        <dbReference type="Rhea" id="RHEA-COMP:14680"/>
        <dbReference type="ChEBI" id="CHEBI:15378"/>
        <dbReference type="ChEBI" id="CHEBI:29950"/>
        <dbReference type="ChEBI" id="CHEBI:57685"/>
        <dbReference type="ChEBI" id="CHEBI:64716"/>
        <dbReference type="ChEBI" id="CHEBI:140658"/>
        <dbReference type="EC" id="2.5.1.145"/>
    </reaction>
</comment>
<keyword evidence="3 7" id="KW-0808">Transferase</keyword>
<keyword evidence="6 7" id="KW-0472">Membrane</keyword>
<dbReference type="GO" id="GO:0008961">
    <property type="term" value="F:phosphatidylglycerol-prolipoprotein diacylglyceryl transferase activity"/>
    <property type="evidence" value="ECO:0007669"/>
    <property type="project" value="UniProtKB-EC"/>
</dbReference>
<comment type="similarity">
    <text evidence="1 7">Belongs to the Lgt family.</text>
</comment>
<evidence type="ECO:0000256" key="7">
    <source>
        <dbReference type="HAMAP-Rule" id="MF_01147"/>
    </source>
</evidence>
<proteinExistence type="inferred from homology"/>
<dbReference type="NCBIfam" id="TIGR00544">
    <property type="entry name" value="lgt"/>
    <property type="match status" value="1"/>
</dbReference>
<evidence type="ECO:0000313" key="8">
    <source>
        <dbReference type="EMBL" id="MDY0871360.1"/>
    </source>
</evidence>
<dbReference type="RefSeq" id="WP_320499790.1">
    <property type="nucleotide sequence ID" value="NZ_JAXCLX010000001.1"/>
</dbReference>
<keyword evidence="5 7" id="KW-1133">Transmembrane helix</keyword>
<comment type="subcellular location">
    <subcellularLocation>
        <location evidence="7">Cell membrane</location>
        <topology evidence="7">Multi-pass membrane protein</topology>
    </subcellularLocation>
</comment>
<dbReference type="PANTHER" id="PTHR30589:SF0">
    <property type="entry name" value="PHOSPHATIDYLGLYCEROL--PROLIPOPROTEIN DIACYLGLYCERYL TRANSFERASE"/>
    <property type="match status" value="1"/>
</dbReference>
<evidence type="ECO:0000256" key="4">
    <source>
        <dbReference type="ARBA" id="ARBA00022692"/>
    </source>
</evidence>
<feature type="binding site" evidence="7">
    <location>
        <position position="145"/>
    </location>
    <ligand>
        <name>a 1,2-diacyl-sn-glycero-3-phospho-(1'-sn-glycerol)</name>
        <dbReference type="ChEBI" id="CHEBI:64716"/>
    </ligand>
</feature>
<dbReference type="EC" id="2.5.1.145" evidence="7"/>
<evidence type="ECO:0000256" key="5">
    <source>
        <dbReference type="ARBA" id="ARBA00022989"/>
    </source>
</evidence>
<dbReference type="Pfam" id="PF01790">
    <property type="entry name" value="LGT"/>
    <property type="match status" value="1"/>
</dbReference>
<feature type="transmembrane region" description="Helical" evidence="7">
    <location>
        <begin position="102"/>
        <end position="119"/>
    </location>
</feature>
<feature type="transmembrane region" description="Helical" evidence="7">
    <location>
        <begin position="20"/>
        <end position="42"/>
    </location>
</feature>
<keyword evidence="2 7" id="KW-1003">Cell membrane</keyword>
<feature type="transmembrane region" description="Helical" evidence="7">
    <location>
        <begin position="126"/>
        <end position="147"/>
    </location>
</feature>
<comment type="function">
    <text evidence="7">Catalyzes the transfer of the diacylglyceryl group from phosphatidylglycerol to the sulfhydryl group of the N-terminal cysteine of a prolipoprotein, the first step in the formation of mature lipoproteins.</text>
</comment>
<feature type="transmembrane region" description="Helical" evidence="7">
    <location>
        <begin position="63"/>
        <end position="82"/>
    </location>
</feature>
<keyword evidence="9" id="KW-1185">Reference proteome</keyword>
<name>A0ABU5DVM4_9PROT</name>
<evidence type="ECO:0000256" key="1">
    <source>
        <dbReference type="ARBA" id="ARBA00007150"/>
    </source>
</evidence>
<dbReference type="HAMAP" id="MF_01147">
    <property type="entry name" value="Lgt"/>
    <property type="match status" value="1"/>
</dbReference>
<reference evidence="8 9" key="1">
    <citation type="journal article" date="2013" name="Antonie Van Leeuwenhoek">
        <title>Dongia rigui sp. nov., isolated from freshwater of a large wetland in Korea.</title>
        <authorList>
            <person name="Baik K.S."/>
            <person name="Hwang Y.M."/>
            <person name="Choi J.S."/>
            <person name="Kwon J."/>
            <person name="Seong C.N."/>
        </authorList>
    </citation>
    <scope>NUCLEOTIDE SEQUENCE [LARGE SCALE GENOMIC DNA]</scope>
    <source>
        <strain evidence="8 9">04SU4-P</strain>
    </source>
</reference>
<dbReference type="EMBL" id="JAXCLX010000001">
    <property type="protein sequence ID" value="MDY0871360.1"/>
    <property type="molecule type" value="Genomic_DNA"/>
</dbReference>
<dbReference type="PANTHER" id="PTHR30589">
    <property type="entry name" value="PROLIPOPROTEIN DIACYLGLYCERYL TRANSFERASE"/>
    <property type="match status" value="1"/>
</dbReference>
<comment type="pathway">
    <text evidence="7">Protein modification; lipoprotein biosynthesis (diacylglyceryl transfer).</text>
</comment>
<dbReference type="InterPro" id="IPR001640">
    <property type="entry name" value="Lgt"/>
</dbReference>
<comment type="caution">
    <text evidence="8">The sequence shown here is derived from an EMBL/GenBank/DDBJ whole genome shotgun (WGS) entry which is preliminary data.</text>
</comment>
<feature type="transmembrane region" description="Helical" evidence="7">
    <location>
        <begin position="207"/>
        <end position="223"/>
    </location>
</feature>
<keyword evidence="4 7" id="KW-0812">Transmembrane</keyword>
<feature type="transmembrane region" description="Helical" evidence="7">
    <location>
        <begin position="243"/>
        <end position="260"/>
    </location>
</feature>
<evidence type="ECO:0000256" key="3">
    <source>
        <dbReference type="ARBA" id="ARBA00022679"/>
    </source>
</evidence>
<gene>
    <name evidence="7 8" type="primary">lgt</name>
    <name evidence="8" type="ORF">SMD31_05485</name>
</gene>
<evidence type="ECO:0000313" key="9">
    <source>
        <dbReference type="Proteomes" id="UP001271769"/>
    </source>
</evidence>
<protein>
    <recommendedName>
        <fullName evidence="7">Phosphatidylglycerol--prolipoprotein diacylglyceryl transferase</fullName>
        <ecNumber evidence="7">2.5.1.145</ecNumber>
    </recommendedName>
</protein>
<feature type="transmembrane region" description="Helical" evidence="7">
    <location>
        <begin position="180"/>
        <end position="198"/>
    </location>
</feature>